<dbReference type="PIRSF" id="PIRSF005539">
    <property type="entry name" value="Pept_S33_TRI_F1"/>
    <property type="match status" value="1"/>
</dbReference>
<dbReference type="NCBIfam" id="TIGR01250">
    <property type="entry name" value="pro_imino_pep_2"/>
    <property type="match status" value="1"/>
</dbReference>
<evidence type="ECO:0000313" key="5">
    <source>
        <dbReference type="EMBL" id="KAK0654843.1"/>
    </source>
</evidence>
<gene>
    <name evidence="5" type="ORF">B0T16DRAFT_395750</name>
</gene>
<keyword evidence="2 5" id="KW-0378">Hydrolase</keyword>
<evidence type="ECO:0000256" key="3">
    <source>
        <dbReference type="SAM" id="MobiDB-lite"/>
    </source>
</evidence>
<dbReference type="InterPro" id="IPR050266">
    <property type="entry name" value="AB_hydrolase_sf"/>
</dbReference>
<feature type="domain" description="AB hydrolase-1" evidence="4">
    <location>
        <begin position="53"/>
        <end position="170"/>
    </location>
</feature>
<dbReference type="Proteomes" id="UP001174936">
    <property type="component" value="Unassembled WGS sequence"/>
</dbReference>
<dbReference type="PANTHER" id="PTHR43798:SF33">
    <property type="entry name" value="HYDROLASE, PUTATIVE (AFU_ORTHOLOGUE AFUA_2G14860)-RELATED"/>
    <property type="match status" value="1"/>
</dbReference>
<sequence length="334" mass="36943">MMSSDWEFPPPPGQERRPPPPTKTGTVLFKIPTTGDLCETYYSLWGTLSTPVPPLICLHGGPGIIHDYLLPISLLSRDHAIPVLMYDQVGCGRSTRFPARKGDATFWTPDLFVAELSNLVRALGITRYDLFGHSWGGMLATEYTLRQPPGTGLRKLVLCGTPSDMPTWVRVTSSLRGRLPAEVVSILDICERTGRTEAPEYQEATIEFYRRHLCRAVPFPPELLAAFAAMAEDSTVYSTMNGPSEFTVTGSLARWSKVEELSGITKEKVPGGLLLLNGCFDEAQDACVQPFFERATANVKWVQFGLSSHMPWLEETERFLRVVGGWLTTSGGQS</sequence>
<dbReference type="AlphaFoldDB" id="A0AA39YLN1"/>
<comment type="similarity">
    <text evidence="1">Belongs to the peptidase S33 family.</text>
</comment>
<evidence type="ECO:0000256" key="2">
    <source>
        <dbReference type="ARBA" id="ARBA00022801"/>
    </source>
</evidence>
<dbReference type="SUPFAM" id="SSF53474">
    <property type="entry name" value="alpha/beta-Hydrolases"/>
    <property type="match status" value="1"/>
</dbReference>
<dbReference type="PANTHER" id="PTHR43798">
    <property type="entry name" value="MONOACYLGLYCEROL LIPASE"/>
    <property type="match status" value="1"/>
</dbReference>
<reference evidence="5" key="1">
    <citation type="submission" date="2023-06" db="EMBL/GenBank/DDBJ databases">
        <title>Genome-scale phylogeny and comparative genomics of the fungal order Sordariales.</title>
        <authorList>
            <consortium name="Lawrence Berkeley National Laboratory"/>
            <person name="Hensen N."/>
            <person name="Bonometti L."/>
            <person name="Westerberg I."/>
            <person name="Brannstrom I.O."/>
            <person name="Guillou S."/>
            <person name="Cros-Aarteil S."/>
            <person name="Calhoun S."/>
            <person name="Haridas S."/>
            <person name="Kuo A."/>
            <person name="Mondo S."/>
            <person name="Pangilinan J."/>
            <person name="Riley R."/>
            <person name="Labutti K."/>
            <person name="Andreopoulos B."/>
            <person name="Lipzen A."/>
            <person name="Chen C."/>
            <person name="Yanf M."/>
            <person name="Daum C."/>
            <person name="Ng V."/>
            <person name="Clum A."/>
            <person name="Steindorff A."/>
            <person name="Ohm R."/>
            <person name="Martin F."/>
            <person name="Silar P."/>
            <person name="Natvig D."/>
            <person name="Lalanne C."/>
            <person name="Gautier V."/>
            <person name="Ament-Velasquez S.L."/>
            <person name="Kruys A."/>
            <person name="Hutchinson M.I."/>
            <person name="Powell A.J."/>
            <person name="Barry K."/>
            <person name="Miller A.N."/>
            <person name="Grigoriev I.V."/>
            <person name="Debuchy R."/>
            <person name="Gladieux P."/>
            <person name="Thoren M.H."/>
            <person name="Johannesson H."/>
        </authorList>
    </citation>
    <scope>NUCLEOTIDE SEQUENCE</scope>
    <source>
        <strain evidence="5">SMH2532-1</strain>
    </source>
</reference>
<dbReference type="InterPro" id="IPR000073">
    <property type="entry name" value="AB_hydrolase_1"/>
</dbReference>
<evidence type="ECO:0000313" key="6">
    <source>
        <dbReference type="Proteomes" id="UP001174936"/>
    </source>
</evidence>
<feature type="region of interest" description="Disordered" evidence="3">
    <location>
        <begin position="1"/>
        <end position="24"/>
    </location>
</feature>
<protein>
    <submittedName>
        <fullName evidence="5">Alpha/Beta hydrolase protein</fullName>
    </submittedName>
</protein>
<dbReference type="PRINTS" id="PR00793">
    <property type="entry name" value="PROAMNOPTASE"/>
</dbReference>
<organism evidence="5 6">
    <name type="scientific">Cercophora newfieldiana</name>
    <dbReference type="NCBI Taxonomy" id="92897"/>
    <lineage>
        <taxon>Eukaryota</taxon>
        <taxon>Fungi</taxon>
        <taxon>Dikarya</taxon>
        <taxon>Ascomycota</taxon>
        <taxon>Pezizomycotina</taxon>
        <taxon>Sordariomycetes</taxon>
        <taxon>Sordariomycetidae</taxon>
        <taxon>Sordariales</taxon>
        <taxon>Lasiosphaeriaceae</taxon>
        <taxon>Cercophora</taxon>
    </lineage>
</organism>
<dbReference type="GO" id="GO:0006508">
    <property type="term" value="P:proteolysis"/>
    <property type="evidence" value="ECO:0007669"/>
    <property type="project" value="InterPro"/>
</dbReference>
<evidence type="ECO:0000256" key="1">
    <source>
        <dbReference type="ARBA" id="ARBA00010088"/>
    </source>
</evidence>
<dbReference type="InterPro" id="IPR005945">
    <property type="entry name" value="Pro_imino_pep"/>
</dbReference>
<keyword evidence="6" id="KW-1185">Reference proteome</keyword>
<dbReference type="Pfam" id="PF00561">
    <property type="entry name" value="Abhydrolase_1"/>
    <property type="match status" value="1"/>
</dbReference>
<dbReference type="Gene3D" id="3.40.50.1820">
    <property type="entry name" value="alpha/beta hydrolase"/>
    <property type="match status" value="1"/>
</dbReference>
<proteinExistence type="inferred from homology"/>
<accession>A0AA39YLN1</accession>
<dbReference type="InterPro" id="IPR002410">
    <property type="entry name" value="Peptidase_S33"/>
</dbReference>
<dbReference type="GO" id="GO:0008233">
    <property type="term" value="F:peptidase activity"/>
    <property type="evidence" value="ECO:0007669"/>
    <property type="project" value="InterPro"/>
</dbReference>
<dbReference type="GO" id="GO:0016020">
    <property type="term" value="C:membrane"/>
    <property type="evidence" value="ECO:0007669"/>
    <property type="project" value="TreeGrafter"/>
</dbReference>
<comment type="caution">
    <text evidence="5">The sequence shown here is derived from an EMBL/GenBank/DDBJ whole genome shotgun (WGS) entry which is preliminary data.</text>
</comment>
<dbReference type="InterPro" id="IPR029058">
    <property type="entry name" value="AB_hydrolase_fold"/>
</dbReference>
<name>A0AA39YLN1_9PEZI</name>
<evidence type="ECO:0000259" key="4">
    <source>
        <dbReference type="Pfam" id="PF00561"/>
    </source>
</evidence>
<dbReference type="EMBL" id="JAULSV010000001">
    <property type="protein sequence ID" value="KAK0654843.1"/>
    <property type="molecule type" value="Genomic_DNA"/>
</dbReference>